<keyword evidence="3" id="KW-0297">G-protein coupled receptor</keyword>
<dbReference type="Pfam" id="PF06652">
    <property type="entry name" value="Methuselah_N"/>
    <property type="match status" value="1"/>
</dbReference>
<dbReference type="OrthoDB" id="6134459at2759"/>
<evidence type="ECO:0000256" key="3">
    <source>
        <dbReference type="ARBA" id="ARBA00023040"/>
    </source>
</evidence>
<comment type="caution">
    <text evidence="8">The sequence shown here is derived from an EMBL/GenBank/DDBJ whole genome shotgun (WGS) entry which is preliminary data.</text>
</comment>
<evidence type="ECO:0000313" key="9">
    <source>
        <dbReference type="Proteomes" id="UP000283509"/>
    </source>
</evidence>
<dbReference type="InterPro" id="IPR036272">
    <property type="entry name" value="Methuselah_N_sf"/>
</dbReference>
<dbReference type="InterPro" id="IPR052808">
    <property type="entry name" value="GPCR_Mth-like"/>
</dbReference>
<dbReference type="EMBL" id="QCYY01003338">
    <property type="protein sequence ID" value="ROT64018.1"/>
    <property type="molecule type" value="Genomic_DNA"/>
</dbReference>
<protein>
    <submittedName>
        <fullName evidence="8">Putative G-protein coupled receptor Mth2</fullName>
    </submittedName>
</protein>
<reference evidence="8 9" key="2">
    <citation type="submission" date="2019-01" db="EMBL/GenBank/DDBJ databases">
        <title>The decoding of complex shrimp genome reveals the adaptation for benthos swimmer, frequently molting mechanism and breeding impact on genome.</title>
        <authorList>
            <person name="Sun Y."/>
            <person name="Gao Y."/>
            <person name="Yu Y."/>
        </authorList>
    </citation>
    <scope>NUCLEOTIDE SEQUENCE [LARGE SCALE GENOMIC DNA]</scope>
    <source>
        <tissue evidence="8">Muscle</tissue>
    </source>
</reference>
<comment type="similarity">
    <text evidence="1">Belongs to the G-protein coupled receptor 2 family. Mth subfamily.</text>
</comment>
<sequence length="726" mass="79673">MPLALWWLCAACACVVTATTTPPPQAPSPPPQPPAPNPQPPAPPPQPPASNPANLTLRKCLCGGGQAWDGAQCVGTEETPVAVLDHLSGRMLVFDSSSFGQVTTGPITCPDLREPAVLRAEDRVVMTTTGRAFWLDQRELFVEFCVEHTPKLEFRVCLHAPPIPRCCRPGYVLEKDGSCSPRDAVEFKPPVYLRATGEPLHFPDTNAVDAVEEVTCEGLAVPHRVDLSGGSDILLYNLNKAALAWLPPSEYARASEVTTSYCVGLEAGRSISEEKYVAVVCYTDLAKVHRLICANGTCVRKCCSADEIFTPHACLKAASAKEIWQPSLHFNESLTPEEEISDDLIVVSGLPLCKHIFDLKPDKNENDKHFLLGNGSLHVPAQGMYHADKYCLDLQLTSHGEELITILCAPTQENECEWKNVLILVLLCISCVFLFATLVVYVSVAELRDRTNGRCLISMVAAMLATYVSIAVNRESRDASDGECLTMGFIGHVCSLATFFWLNVMCFDMWSTLSLVSQNTHVPSSCSFYLFLKRVLFICSLLFSPSVLFISTLLVFSPHLFSPRVLFTSKLPVFSPHLFSPRVLSSCPPHVFSSPPNYPHSPPTYSHHVFSPSSLPTFFFSPANYSCSLPICSHHVFSSPPNYPHSPLPVLTTCSLLLSSPPVLFTSKLPVFSPHLFSLRVLSLVPQVIEAEIPKSEGIRLLQHLCLGLSSPHWLRGPHLRPRGTP</sequence>
<name>A0A423SIC6_PENVA</name>
<dbReference type="GO" id="GO:0004930">
    <property type="term" value="F:G protein-coupled receptor activity"/>
    <property type="evidence" value="ECO:0007669"/>
    <property type="project" value="UniProtKB-KW"/>
</dbReference>
<dbReference type="InterPro" id="IPR023311">
    <property type="entry name" value="Methusela_ecto_dom_2"/>
</dbReference>
<evidence type="ECO:0000256" key="5">
    <source>
        <dbReference type="SAM" id="Phobius"/>
    </source>
</evidence>
<feature type="region of interest" description="Disordered" evidence="4">
    <location>
        <begin position="20"/>
        <end position="50"/>
    </location>
</feature>
<evidence type="ECO:0000256" key="4">
    <source>
        <dbReference type="SAM" id="MobiDB-lite"/>
    </source>
</evidence>
<keyword evidence="5" id="KW-1133">Transmembrane helix</keyword>
<dbReference type="AlphaFoldDB" id="A0A423SIC6"/>
<evidence type="ECO:0000256" key="1">
    <source>
        <dbReference type="ARBA" id="ARBA00008979"/>
    </source>
</evidence>
<dbReference type="Gene3D" id="1.20.1070.10">
    <property type="entry name" value="Rhodopsin 7-helix transmembrane proteins"/>
    <property type="match status" value="1"/>
</dbReference>
<organism evidence="8 9">
    <name type="scientific">Penaeus vannamei</name>
    <name type="common">Whiteleg shrimp</name>
    <name type="synonym">Litopenaeus vannamei</name>
    <dbReference type="NCBI Taxonomy" id="6689"/>
    <lineage>
        <taxon>Eukaryota</taxon>
        <taxon>Metazoa</taxon>
        <taxon>Ecdysozoa</taxon>
        <taxon>Arthropoda</taxon>
        <taxon>Crustacea</taxon>
        <taxon>Multicrustacea</taxon>
        <taxon>Malacostraca</taxon>
        <taxon>Eumalacostraca</taxon>
        <taxon>Eucarida</taxon>
        <taxon>Decapoda</taxon>
        <taxon>Dendrobranchiata</taxon>
        <taxon>Penaeoidea</taxon>
        <taxon>Penaeidae</taxon>
        <taxon>Penaeus</taxon>
    </lineage>
</organism>
<evidence type="ECO:0000256" key="2">
    <source>
        <dbReference type="ARBA" id="ARBA00022729"/>
    </source>
</evidence>
<evidence type="ECO:0000313" key="8">
    <source>
        <dbReference type="EMBL" id="ROT64018.1"/>
    </source>
</evidence>
<keyword evidence="3" id="KW-0807">Transducer</keyword>
<dbReference type="InterPro" id="IPR010596">
    <property type="entry name" value="Methuselah_N_dom"/>
</dbReference>
<dbReference type="Gene3D" id="2.170.180.11">
    <property type="entry name" value="Methuselah ectodomain, domain 2"/>
    <property type="match status" value="1"/>
</dbReference>
<evidence type="ECO:0000256" key="6">
    <source>
        <dbReference type="SAM" id="SignalP"/>
    </source>
</evidence>
<feature type="transmembrane region" description="Helical" evidence="5">
    <location>
        <begin position="535"/>
        <end position="556"/>
    </location>
</feature>
<keyword evidence="5" id="KW-0812">Transmembrane</keyword>
<feature type="transmembrane region" description="Helical" evidence="5">
    <location>
        <begin position="421"/>
        <end position="444"/>
    </location>
</feature>
<keyword evidence="5" id="KW-0472">Membrane</keyword>
<proteinExistence type="inferred from homology"/>
<keyword evidence="2 6" id="KW-0732">Signal</keyword>
<feature type="compositionally biased region" description="Pro residues" evidence="4">
    <location>
        <begin position="21"/>
        <end position="50"/>
    </location>
</feature>
<dbReference type="Proteomes" id="UP000283509">
    <property type="component" value="Unassembled WGS sequence"/>
</dbReference>
<keyword evidence="9" id="KW-1185">Reference proteome</keyword>
<reference evidence="8 9" key="1">
    <citation type="submission" date="2018-04" db="EMBL/GenBank/DDBJ databases">
        <authorList>
            <person name="Zhang X."/>
            <person name="Yuan J."/>
            <person name="Li F."/>
            <person name="Xiang J."/>
        </authorList>
    </citation>
    <scope>NUCLEOTIDE SEQUENCE [LARGE SCALE GENOMIC DNA]</scope>
    <source>
        <tissue evidence="8">Muscle</tissue>
    </source>
</reference>
<dbReference type="PANTHER" id="PTHR46953">
    <property type="entry name" value="G-PROTEIN COUPLED RECEPTOR MTH-LIKE 1-RELATED"/>
    <property type="match status" value="1"/>
</dbReference>
<feature type="chain" id="PRO_5019054014" evidence="6">
    <location>
        <begin position="19"/>
        <end position="726"/>
    </location>
</feature>
<feature type="signal peptide" evidence="6">
    <location>
        <begin position="1"/>
        <end position="18"/>
    </location>
</feature>
<accession>A0A423SIC6</accession>
<dbReference type="PANTHER" id="PTHR46953:SF1">
    <property type="entry name" value="G-PROTEIN COUPLED RECEPTOR MTH-LIKE 1-RELATED"/>
    <property type="match status" value="1"/>
</dbReference>
<keyword evidence="8" id="KW-0675">Receptor</keyword>
<dbReference type="SUPFAM" id="SSF63877">
    <property type="entry name" value="Methuselah ectodomain"/>
    <property type="match status" value="1"/>
</dbReference>
<gene>
    <name evidence="8" type="ORF">C7M84_018060</name>
</gene>
<feature type="transmembrane region" description="Helical" evidence="5">
    <location>
        <begin position="485"/>
        <end position="504"/>
    </location>
</feature>
<evidence type="ECO:0000259" key="7">
    <source>
        <dbReference type="Pfam" id="PF06652"/>
    </source>
</evidence>
<feature type="transmembrane region" description="Helical" evidence="5">
    <location>
        <begin position="456"/>
        <end position="473"/>
    </location>
</feature>
<feature type="domain" description="Methuselah N-terminal" evidence="7">
    <location>
        <begin position="292"/>
        <end position="401"/>
    </location>
</feature>